<feature type="non-terminal residue" evidence="1">
    <location>
        <position position="1"/>
    </location>
</feature>
<organism evidence="1 2">
    <name type="scientific">Trifolium medium</name>
    <dbReference type="NCBI Taxonomy" id="97028"/>
    <lineage>
        <taxon>Eukaryota</taxon>
        <taxon>Viridiplantae</taxon>
        <taxon>Streptophyta</taxon>
        <taxon>Embryophyta</taxon>
        <taxon>Tracheophyta</taxon>
        <taxon>Spermatophyta</taxon>
        <taxon>Magnoliopsida</taxon>
        <taxon>eudicotyledons</taxon>
        <taxon>Gunneridae</taxon>
        <taxon>Pentapetalae</taxon>
        <taxon>rosids</taxon>
        <taxon>fabids</taxon>
        <taxon>Fabales</taxon>
        <taxon>Fabaceae</taxon>
        <taxon>Papilionoideae</taxon>
        <taxon>50 kb inversion clade</taxon>
        <taxon>NPAAA clade</taxon>
        <taxon>Hologalegina</taxon>
        <taxon>IRL clade</taxon>
        <taxon>Trifolieae</taxon>
        <taxon>Trifolium</taxon>
    </lineage>
</organism>
<comment type="caution">
    <text evidence="1">The sequence shown here is derived from an EMBL/GenBank/DDBJ whole genome shotgun (WGS) entry which is preliminary data.</text>
</comment>
<keyword evidence="2" id="KW-1185">Reference proteome</keyword>
<name>A0A392T1W5_9FABA</name>
<reference evidence="1 2" key="1">
    <citation type="journal article" date="2018" name="Front. Plant Sci.">
        <title>Red Clover (Trifolium pratense) and Zigzag Clover (T. medium) - A Picture of Genomic Similarities and Differences.</title>
        <authorList>
            <person name="Dluhosova J."/>
            <person name="Istvanek J."/>
            <person name="Nedelnik J."/>
            <person name="Repkova J."/>
        </authorList>
    </citation>
    <scope>NUCLEOTIDE SEQUENCE [LARGE SCALE GENOMIC DNA]</scope>
    <source>
        <strain evidence="2">cv. 10/8</strain>
        <tissue evidence="1">Leaf</tissue>
    </source>
</reference>
<evidence type="ECO:0000313" key="1">
    <source>
        <dbReference type="EMBL" id="MCI54305.1"/>
    </source>
</evidence>
<evidence type="ECO:0000313" key="2">
    <source>
        <dbReference type="Proteomes" id="UP000265520"/>
    </source>
</evidence>
<dbReference type="AlphaFoldDB" id="A0A392T1W5"/>
<sequence>FDSMIHNMVSERYPRDEDEDFAAYFDSAIEEDEDLSHDIAMEVSAS</sequence>
<dbReference type="EMBL" id="LXQA010477137">
    <property type="protein sequence ID" value="MCI54305.1"/>
    <property type="molecule type" value="Genomic_DNA"/>
</dbReference>
<accession>A0A392T1W5</accession>
<dbReference type="Proteomes" id="UP000265520">
    <property type="component" value="Unassembled WGS sequence"/>
</dbReference>
<protein>
    <submittedName>
        <fullName evidence="1">Uncharacterized protein</fullName>
    </submittedName>
</protein>
<proteinExistence type="predicted"/>